<evidence type="ECO:0000313" key="4">
    <source>
        <dbReference type="EMBL" id="KAH3838342.1"/>
    </source>
</evidence>
<reference evidence="3" key="1">
    <citation type="journal article" date="2019" name="bioRxiv">
        <title>The Genome of the Zebra Mussel, Dreissena polymorpha: A Resource for Invasive Species Research.</title>
        <authorList>
            <person name="McCartney M.A."/>
            <person name="Auch B."/>
            <person name="Kono T."/>
            <person name="Mallez S."/>
            <person name="Zhang Y."/>
            <person name="Obille A."/>
            <person name="Becker A."/>
            <person name="Abrahante J.E."/>
            <person name="Garbe J."/>
            <person name="Badalamenti J.P."/>
            <person name="Herman A."/>
            <person name="Mangelson H."/>
            <person name="Liachko I."/>
            <person name="Sullivan S."/>
            <person name="Sone E.D."/>
            <person name="Koren S."/>
            <person name="Silverstein K.A.T."/>
            <person name="Beckman K.B."/>
            <person name="Gohl D.M."/>
        </authorList>
    </citation>
    <scope>NUCLEOTIDE SEQUENCE</scope>
    <source>
        <strain evidence="3">Duluth1</strain>
        <tissue evidence="3">Whole animal</tissue>
    </source>
</reference>
<name>A0A9D4KEV0_DREPO</name>
<protein>
    <recommendedName>
        <fullName evidence="2">Brinker DNA-binding domain-containing protein</fullName>
    </recommendedName>
</protein>
<evidence type="ECO:0000259" key="2">
    <source>
        <dbReference type="Pfam" id="PF09607"/>
    </source>
</evidence>
<evidence type="ECO:0000313" key="5">
    <source>
        <dbReference type="EMBL" id="KAH3838343.1"/>
    </source>
</evidence>
<evidence type="ECO:0000313" key="6">
    <source>
        <dbReference type="Proteomes" id="UP000828390"/>
    </source>
</evidence>
<dbReference type="EMBL" id="JAIWYP010000004">
    <property type="protein sequence ID" value="KAH3838342.1"/>
    <property type="molecule type" value="Genomic_DNA"/>
</dbReference>
<dbReference type="Proteomes" id="UP000828390">
    <property type="component" value="Unassembled WGS sequence"/>
</dbReference>
<organism evidence="3 6">
    <name type="scientific">Dreissena polymorpha</name>
    <name type="common">Zebra mussel</name>
    <name type="synonym">Mytilus polymorpha</name>
    <dbReference type="NCBI Taxonomy" id="45954"/>
    <lineage>
        <taxon>Eukaryota</taxon>
        <taxon>Metazoa</taxon>
        <taxon>Spiralia</taxon>
        <taxon>Lophotrochozoa</taxon>
        <taxon>Mollusca</taxon>
        <taxon>Bivalvia</taxon>
        <taxon>Autobranchia</taxon>
        <taxon>Heteroconchia</taxon>
        <taxon>Euheterodonta</taxon>
        <taxon>Imparidentia</taxon>
        <taxon>Neoheterodontei</taxon>
        <taxon>Myida</taxon>
        <taxon>Dreissenoidea</taxon>
        <taxon>Dreissenidae</taxon>
        <taxon>Dreissena</taxon>
    </lineage>
</organism>
<dbReference type="EMBL" id="JAIWYP010000004">
    <property type="protein sequence ID" value="KAH3838341.1"/>
    <property type="molecule type" value="Genomic_DNA"/>
</dbReference>
<evidence type="ECO:0000256" key="1">
    <source>
        <dbReference type="SAM" id="MobiDB-lite"/>
    </source>
</evidence>
<keyword evidence="6" id="KW-1185">Reference proteome</keyword>
<feature type="domain" description="Brinker DNA-binding" evidence="2">
    <location>
        <begin position="50"/>
        <end position="93"/>
    </location>
</feature>
<dbReference type="InterPro" id="IPR018586">
    <property type="entry name" value="Brinker_DNA-bd"/>
</dbReference>
<dbReference type="Gene3D" id="1.10.10.60">
    <property type="entry name" value="Homeodomain-like"/>
    <property type="match status" value="1"/>
</dbReference>
<dbReference type="AlphaFoldDB" id="A0A9D4KEV0"/>
<sequence>MLKLAQTDRPTDRPNRQGKNNMSPTTIVGDIKTQLRTYDKSLKMPGKRKRQAYDNAFKIRVIEFGENLNNNSAAEGEFGISEKLVRDWRKNKDTIVSGPMLCSSILKNIIFHFHNKSY</sequence>
<comment type="caution">
    <text evidence="3">The sequence shown here is derived from an EMBL/GenBank/DDBJ whole genome shotgun (WGS) entry which is preliminary data.</text>
</comment>
<feature type="compositionally biased region" description="Polar residues" evidence="1">
    <location>
        <begin position="17"/>
        <end position="26"/>
    </location>
</feature>
<proteinExistence type="predicted"/>
<feature type="region of interest" description="Disordered" evidence="1">
    <location>
        <begin position="1"/>
        <end position="26"/>
    </location>
</feature>
<evidence type="ECO:0000313" key="3">
    <source>
        <dbReference type="EMBL" id="KAH3838341.1"/>
    </source>
</evidence>
<dbReference type="EMBL" id="JAIWYP010000004">
    <property type="protein sequence ID" value="KAH3838343.1"/>
    <property type="molecule type" value="Genomic_DNA"/>
</dbReference>
<accession>A0A9D4KEV0</accession>
<gene>
    <name evidence="3" type="ORF">DPMN_111749</name>
    <name evidence="4" type="ORF">DPMN_111750</name>
    <name evidence="5" type="ORF">DPMN_111751</name>
</gene>
<dbReference type="Pfam" id="PF09607">
    <property type="entry name" value="BrkDBD"/>
    <property type="match status" value="1"/>
</dbReference>
<reference evidence="3" key="2">
    <citation type="submission" date="2020-11" db="EMBL/GenBank/DDBJ databases">
        <authorList>
            <person name="McCartney M.A."/>
            <person name="Auch B."/>
            <person name="Kono T."/>
            <person name="Mallez S."/>
            <person name="Becker A."/>
            <person name="Gohl D.M."/>
            <person name="Silverstein K.A.T."/>
            <person name="Koren S."/>
            <person name="Bechman K.B."/>
            <person name="Herman A."/>
            <person name="Abrahante J.E."/>
            <person name="Garbe J."/>
        </authorList>
    </citation>
    <scope>NUCLEOTIDE SEQUENCE</scope>
    <source>
        <strain evidence="3">Duluth1</strain>
        <tissue evidence="3">Whole animal</tissue>
    </source>
</reference>